<sequence length="235" mass="24578">MRAETDTATEPDEGTLADETAAVDSPYIDESETTGDAANAEGVAEPDGTASADTSVENDPTEDTKGVKSPPRRRRIMWSRLAVFWVLPMLALSLGAAAGYLKWQGTSVQESKTAGIEAVAAAKDSTAALLSYQPDSVEKDLGAARDRLAGKFKDSYTQLVHDVVVPGAKKQHIAAVAIVPAAALVSATPNHAVALVYVNQTVTVGNEAPSDTASSVRVTLDKVGGRWLISAFDPV</sequence>
<evidence type="ECO:0008006" key="7">
    <source>
        <dbReference type="Google" id="ProtNLM"/>
    </source>
</evidence>
<dbReference type="RefSeq" id="WP_083172022.1">
    <property type="nucleotide sequence ID" value="NZ_AP022619.1"/>
</dbReference>
<protein>
    <recommendedName>
        <fullName evidence="7">Outer membrane protein</fullName>
    </recommendedName>
</protein>
<evidence type="ECO:0000256" key="4">
    <source>
        <dbReference type="SAM" id="Phobius"/>
    </source>
</evidence>
<evidence type="ECO:0000256" key="2">
    <source>
        <dbReference type="ARBA" id="ARBA00023136"/>
    </source>
</evidence>
<dbReference type="OrthoDB" id="3536396at2"/>
<name>A0A1X0IAN1_9MYCO</name>
<accession>A0A1X0IAN1</accession>
<dbReference type="GO" id="GO:0016020">
    <property type="term" value="C:membrane"/>
    <property type="evidence" value="ECO:0007669"/>
    <property type="project" value="UniProtKB-SubCell"/>
</dbReference>
<dbReference type="PANTHER" id="PTHR37042:SF4">
    <property type="entry name" value="OUTER MEMBRANE PROTEIN RV1973"/>
    <property type="match status" value="1"/>
</dbReference>
<keyword evidence="6" id="KW-1185">Reference proteome</keyword>
<dbReference type="Proteomes" id="UP000192513">
    <property type="component" value="Unassembled WGS sequence"/>
</dbReference>
<comment type="subcellular location">
    <subcellularLocation>
        <location evidence="1">Membrane</location>
    </subcellularLocation>
</comment>
<evidence type="ECO:0000313" key="5">
    <source>
        <dbReference type="EMBL" id="ORB41029.1"/>
    </source>
</evidence>
<feature type="transmembrane region" description="Helical" evidence="4">
    <location>
        <begin position="81"/>
        <end position="101"/>
    </location>
</feature>
<evidence type="ECO:0000256" key="3">
    <source>
        <dbReference type="SAM" id="MobiDB-lite"/>
    </source>
</evidence>
<feature type="compositionally biased region" description="Acidic residues" evidence="3">
    <location>
        <begin position="7"/>
        <end position="16"/>
    </location>
</feature>
<feature type="region of interest" description="Disordered" evidence="3">
    <location>
        <begin position="1"/>
        <end position="71"/>
    </location>
</feature>
<gene>
    <name evidence="5" type="ORF">BST39_12510</name>
</gene>
<comment type="caution">
    <text evidence="5">The sequence shown here is derived from an EMBL/GenBank/DDBJ whole genome shotgun (WGS) entry which is preliminary data.</text>
</comment>
<organism evidence="5 6">
    <name type="scientific">Mycobacterium paraseoulense</name>
    <dbReference type="NCBI Taxonomy" id="590652"/>
    <lineage>
        <taxon>Bacteria</taxon>
        <taxon>Bacillati</taxon>
        <taxon>Actinomycetota</taxon>
        <taxon>Actinomycetes</taxon>
        <taxon>Mycobacteriales</taxon>
        <taxon>Mycobacteriaceae</taxon>
        <taxon>Mycobacterium</taxon>
    </lineage>
</organism>
<reference evidence="5 6" key="1">
    <citation type="submission" date="2017-02" db="EMBL/GenBank/DDBJ databases">
        <title>The new phylogeny of genus Mycobacterium.</title>
        <authorList>
            <person name="Tortoli E."/>
            <person name="Trovato A."/>
            <person name="Cirillo D.M."/>
        </authorList>
    </citation>
    <scope>NUCLEOTIDE SEQUENCE [LARGE SCALE GENOMIC DNA]</scope>
    <source>
        <strain evidence="5 6">DSM 45000</strain>
    </source>
</reference>
<dbReference type="STRING" id="590652.BST39_12510"/>
<evidence type="ECO:0000256" key="1">
    <source>
        <dbReference type="ARBA" id="ARBA00004370"/>
    </source>
</evidence>
<dbReference type="EMBL" id="MVIE01000013">
    <property type="protein sequence ID" value="ORB41029.1"/>
    <property type="molecule type" value="Genomic_DNA"/>
</dbReference>
<evidence type="ECO:0000313" key="6">
    <source>
        <dbReference type="Proteomes" id="UP000192513"/>
    </source>
</evidence>
<dbReference type="AlphaFoldDB" id="A0A1X0IAN1"/>
<dbReference type="PANTHER" id="PTHR37042">
    <property type="entry name" value="OUTER MEMBRANE PROTEIN RV1973"/>
    <property type="match status" value="1"/>
</dbReference>
<keyword evidence="4" id="KW-0812">Transmembrane</keyword>
<proteinExistence type="predicted"/>
<keyword evidence="4" id="KW-1133">Transmembrane helix</keyword>
<keyword evidence="2 4" id="KW-0472">Membrane</keyword>